<accession>A0A3P3DXG8</accession>
<evidence type="ECO:0000256" key="3">
    <source>
        <dbReference type="ARBA" id="ARBA00022448"/>
    </source>
</evidence>
<keyword evidence="4" id="KW-1003">Cell membrane</keyword>
<evidence type="ECO:0000256" key="9">
    <source>
        <dbReference type="ARBA" id="ARBA00046835"/>
    </source>
</evidence>
<dbReference type="GO" id="GO:0022857">
    <property type="term" value="F:transmembrane transporter activity"/>
    <property type="evidence" value="ECO:0007669"/>
    <property type="project" value="InterPro"/>
</dbReference>
<dbReference type="NCBIfam" id="NF011651">
    <property type="entry name" value="PRK15069.1"/>
    <property type="match status" value="1"/>
</dbReference>
<dbReference type="CDD" id="cd06261">
    <property type="entry name" value="TM_PBP2"/>
    <property type="match status" value="1"/>
</dbReference>
<organism evidence="12 13">
    <name type="scientific">Falsigemmobacter faecalis</name>
    <dbReference type="NCBI Taxonomy" id="2488730"/>
    <lineage>
        <taxon>Bacteria</taxon>
        <taxon>Pseudomonadati</taxon>
        <taxon>Pseudomonadota</taxon>
        <taxon>Alphaproteobacteria</taxon>
        <taxon>Rhodobacterales</taxon>
        <taxon>Paracoccaceae</taxon>
        <taxon>Falsigemmobacter</taxon>
    </lineage>
</organism>
<dbReference type="InterPro" id="IPR051322">
    <property type="entry name" value="AA_ABC_Transporter_Permease"/>
</dbReference>
<keyword evidence="7 10" id="KW-0472">Membrane</keyword>
<proteinExistence type="inferred from homology"/>
<evidence type="ECO:0000256" key="4">
    <source>
        <dbReference type="ARBA" id="ARBA00022475"/>
    </source>
</evidence>
<evidence type="ECO:0000313" key="12">
    <source>
        <dbReference type="EMBL" id="RRH78182.1"/>
    </source>
</evidence>
<evidence type="ECO:0000259" key="11">
    <source>
        <dbReference type="PROSITE" id="PS50928"/>
    </source>
</evidence>
<evidence type="ECO:0000256" key="8">
    <source>
        <dbReference type="ARBA" id="ARBA00039779"/>
    </source>
</evidence>
<feature type="transmembrane region" description="Helical" evidence="10">
    <location>
        <begin position="20"/>
        <end position="47"/>
    </location>
</feature>
<evidence type="ECO:0000256" key="2">
    <source>
        <dbReference type="ARBA" id="ARBA00010072"/>
    </source>
</evidence>
<reference evidence="12 13" key="1">
    <citation type="submission" date="2018-11" db="EMBL/GenBank/DDBJ databases">
        <title>Gemmobacter sp. nov., YIM 102744-1 draft genome.</title>
        <authorList>
            <person name="Li G."/>
            <person name="Jiang Y."/>
        </authorList>
    </citation>
    <scope>NUCLEOTIDE SEQUENCE [LARGE SCALE GENOMIC DNA]</scope>
    <source>
        <strain evidence="12 13">YIM 102744-1</strain>
    </source>
</reference>
<keyword evidence="6 10" id="KW-1133">Transmembrane helix</keyword>
<dbReference type="SUPFAM" id="SSF161098">
    <property type="entry name" value="MetI-like"/>
    <property type="match status" value="1"/>
</dbReference>
<gene>
    <name evidence="12" type="primary">hisM</name>
    <name evidence="12" type="ORF">EG244_01670</name>
</gene>
<feature type="transmembrane region" description="Helical" evidence="10">
    <location>
        <begin position="163"/>
        <end position="182"/>
    </location>
</feature>
<protein>
    <recommendedName>
        <fullName evidence="8">Histidine/lysine/arginine/ornithine transport system permease protein HisM</fullName>
    </recommendedName>
</protein>
<dbReference type="AlphaFoldDB" id="A0A3P3DXG8"/>
<comment type="subunit">
    <text evidence="9">The HisPMQJ complex is composed of two ATP-binding proteins (HisP), two transmembrane proteins (HisM and HisQ) and a solute-binding protein (HisJ). The HisPMQ-ArgT complex is composed of two ATP-binding proteins (HisP), two transmembrane proteins (HisM and HisQ) and a solute-binding protein (ArgT).</text>
</comment>
<dbReference type="RefSeq" id="WP_124963272.1">
    <property type="nucleotide sequence ID" value="NZ_RRAZ01000002.1"/>
</dbReference>
<dbReference type="Pfam" id="PF00528">
    <property type="entry name" value="BPD_transp_1"/>
    <property type="match status" value="1"/>
</dbReference>
<dbReference type="EMBL" id="RRAZ01000002">
    <property type="protein sequence ID" value="RRH78182.1"/>
    <property type="molecule type" value="Genomic_DNA"/>
</dbReference>
<evidence type="ECO:0000256" key="6">
    <source>
        <dbReference type="ARBA" id="ARBA00022989"/>
    </source>
</evidence>
<evidence type="ECO:0000256" key="1">
    <source>
        <dbReference type="ARBA" id="ARBA00004429"/>
    </source>
</evidence>
<evidence type="ECO:0000256" key="7">
    <source>
        <dbReference type="ARBA" id="ARBA00023136"/>
    </source>
</evidence>
<dbReference type="InterPro" id="IPR000515">
    <property type="entry name" value="MetI-like"/>
</dbReference>
<keyword evidence="3 10" id="KW-0813">Transport</keyword>
<feature type="domain" description="ABC transmembrane type-1" evidence="11">
    <location>
        <begin position="23"/>
        <end position="221"/>
    </location>
</feature>
<dbReference type="PANTHER" id="PTHR30450">
    <property type="entry name" value="ABC TRANSPORTER PERMEASE"/>
    <property type="match status" value="1"/>
</dbReference>
<name>A0A3P3DXG8_9RHOB</name>
<comment type="subcellular location">
    <subcellularLocation>
        <location evidence="1">Cell inner membrane</location>
        <topology evidence="1">Multi-pass membrane protein</topology>
    </subcellularLocation>
    <subcellularLocation>
        <location evidence="10">Cell membrane</location>
        <topology evidence="10">Multi-pass membrane protein</topology>
    </subcellularLocation>
</comment>
<keyword evidence="5 10" id="KW-0812">Transmembrane</keyword>
<dbReference type="OrthoDB" id="9814550at2"/>
<dbReference type="InterPro" id="IPR035906">
    <property type="entry name" value="MetI-like_sf"/>
</dbReference>
<evidence type="ECO:0000313" key="13">
    <source>
        <dbReference type="Proteomes" id="UP000282125"/>
    </source>
</evidence>
<dbReference type="PANTHER" id="PTHR30450:SF5">
    <property type="entry name" value="HISTIDINE TRANSPORT SYSTEM PERMEASE PROTEIN HISM"/>
    <property type="match status" value="1"/>
</dbReference>
<evidence type="ECO:0000256" key="10">
    <source>
        <dbReference type="RuleBase" id="RU363032"/>
    </source>
</evidence>
<dbReference type="NCBIfam" id="TIGR01726">
    <property type="entry name" value="HEQRo_perm_3TM"/>
    <property type="match status" value="1"/>
</dbReference>
<dbReference type="Proteomes" id="UP000282125">
    <property type="component" value="Unassembled WGS sequence"/>
</dbReference>
<sequence length="237" mass="26024">MIETLLTYGQAYLWHDGIQLSGLVVTLTLLAISLVLGLCLSLPLAVARVSSNRALSWPVQVFTFVFRGTPLYVQLLIIYTGMYQLEIIRETPFVAGFFRSGFNCVVLALVLNTSAYTTEFLAGALRAIPPGEVEAARAYGLGRVAIWTKLLIPSALRRALPSYSNEVIFMLHATAIAFTATVPDLMKVAGDVNAETYMPFEAYGIAAMIYLGTAMLLLGIFRLIERRFLAYASPRKA</sequence>
<dbReference type="Gene3D" id="1.10.3720.10">
    <property type="entry name" value="MetI-like"/>
    <property type="match status" value="1"/>
</dbReference>
<comment type="caution">
    <text evidence="12">The sequence shown here is derived from an EMBL/GenBank/DDBJ whole genome shotgun (WGS) entry which is preliminary data.</text>
</comment>
<comment type="similarity">
    <text evidence="2">Belongs to the binding-protein-dependent transport system permease family. HisMQ subfamily.</text>
</comment>
<dbReference type="InterPro" id="IPR010065">
    <property type="entry name" value="AA_ABC_transptr_permease_3TM"/>
</dbReference>
<dbReference type="GO" id="GO:0006865">
    <property type="term" value="P:amino acid transport"/>
    <property type="evidence" value="ECO:0007669"/>
    <property type="project" value="TreeGrafter"/>
</dbReference>
<dbReference type="PROSITE" id="PS50928">
    <property type="entry name" value="ABC_TM1"/>
    <property type="match status" value="1"/>
</dbReference>
<keyword evidence="13" id="KW-1185">Reference proteome</keyword>
<feature type="transmembrane region" description="Helical" evidence="10">
    <location>
        <begin position="59"/>
        <end position="81"/>
    </location>
</feature>
<evidence type="ECO:0000256" key="5">
    <source>
        <dbReference type="ARBA" id="ARBA00022692"/>
    </source>
</evidence>
<feature type="transmembrane region" description="Helical" evidence="10">
    <location>
        <begin position="202"/>
        <end position="224"/>
    </location>
</feature>
<dbReference type="GO" id="GO:0043190">
    <property type="term" value="C:ATP-binding cassette (ABC) transporter complex"/>
    <property type="evidence" value="ECO:0007669"/>
    <property type="project" value="InterPro"/>
</dbReference>